<keyword evidence="6" id="KW-0479">Metal-binding</keyword>
<accession>A0ABR6ETW2</accession>
<evidence type="ECO:0000256" key="2">
    <source>
        <dbReference type="ARBA" id="ARBA00004648"/>
    </source>
</evidence>
<protein>
    <recommendedName>
        <fullName evidence="14">Peptide O-xylosyltransferase</fullName>
    </recommendedName>
</protein>
<evidence type="ECO:0000256" key="14">
    <source>
        <dbReference type="ARBA" id="ARBA00042865"/>
    </source>
</evidence>
<keyword evidence="16" id="KW-1185">Reference proteome</keyword>
<keyword evidence="12" id="KW-1015">Disulfide bond</keyword>
<keyword evidence="7" id="KW-0256">Endoplasmic reticulum</keyword>
<keyword evidence="8" id="KW-0735">Signal-anchor</keyword>
<evidence type="ECO:0000256" key="4">
    <source>
        <dbReference type="ARBA" id="ARBA00022679"/>
    </source>
</evidence>
<evidence type="ECO:0000256" key="1">
    <source>
        <dbReference type="ARBA" id="ARBA00004323"/>
    </source>
</evidence>
<evidence type="ECO:0000256" key="6">
    <source>
        <dbReference type="ARBA" id="ARBA00022723"/>
    </source>
</evidence>
<keyword evidence="13" id="KW-0325">Glycoprotein</keyword>
<evidence type="ECO:0000256" key="5">
    <source>
        <dbReference type="ARBA" id="ARBA00022692"/>
    </source>
</evidence>
<dbReference type="PANTHER" id="PTHR46025:SF3">
    <property type="entry name" value="XYLOSYLTRANSFERASE OXT"/>
    <property type="match status" value="1"/>
</dbReference>
<comment type="subcellular location">
    <subcellularLocation>
        <location evidence="2">Endoplasmic reticulum membrane</location>
        <topology evidence="2">Single-pass type II membrane protein</topology>
    </subcellularLocation>
    <subcellularLocation>
        <location evidence="1">Golgi apparatus membrane</location>
        <topology evidence="1">Single-pass type II membrane protein</topology>
    </subcellularLocation>
</comment>
<evidence type="ECO:0000256" key="12">
    <source>
        <dbReference type="ARBA" id="ARBA00023157"/>
    </source>
</evidence>
<evidence type="ECO:0000313" key="15">
    <source>
        <dbReference type="EMBL" id="MBB2148411.1"/>
    </source>
</evidence>
<organism evidence="15 16">
    <name type="scientific">Pedobacter gandavensis</name>
    <dbReference type="NCBI Taxonomy" id="2679963"/>
    <lineage>
        <taxon>Bacteria</taxon>
        <taxon>Pseudomonadati</taxon>
        <taxon>Bacteroidota</taxon>
        <taxon>Sphingobacteriia</taxon>
        <taxon>Sphingobacteriales</taxon>
        <taxon>Sphingobacteriaceae</taxon>
        <taxon>Pedobacter</taxon>
    </lineage>
</organism>
<evidence type="ECO:0000256" key="9">
    <source>
        <dbReference type="ARBA" id="ARBA00022989"/>
    </source>
</evidence>
<sequence>MRVAHIIIAHKNPLQLERLIRKMQHEHFDFYIHIDKKVEIEDFLYLKEIAGVYFIKDRVVCNWGGHSTLKAMLNSLKEVLKNKTSYGFYNLLSAQDYPLKTNEELYAFLKKHEHNSFVFYEPEEESDWWKMAKHRYEQYHLTDFNFFGKYFMQGVMNKVLPLRKFPMSLKLYGGRKASWWTLNHECASYLSGFFDQKSKLDQFLKFCWGTDEFVIPTILLNSPLKDQIINDNLRYIYFPEGKANPRILELEDMSLMLNSNMFFARKFDMPMSASVLDLIDEQTS</sequence>
<dbReference type="PANTHER" id="PTHR46025">
    <property type="entry name" value="XYLOSYLTRANSFERASE OXT"/>
    <property type="match status" value="1"/>
</dbReference>
<comment type="caution">
    <text evidence="15">The sequence shown here is derived from an EMBL/GenBank/DDBJ whole genome shotgun (WGS) entry which is preliminary data.</text>
</comment>
<dbReference type="InterPro" id="IPR003406">
    <property type="entry name" value="Glyco_trans_14"/>
</dbReference>
<dbReference type="InterPro" id="IPR043538">
    <property type="entry name" value="XYLT"/>
</dbReference>
<evidence type="ECO:0000313" key="16">
    <source>
        <dbReference type="Proteomes" id="UP000636110"/>
    </source>
</evidence>
<evidence type="ECO:0000256" key="10">
    <source>
        <dbReference type="ARBA" id="ARBA00023034"/>
    </source>
</evidence>
<dbReference type="Pfam" id="PF02485">
    <property type="entry name" value="Branch"/>
    <property type="match status" value="1"/>
</dbReference>
<reference evidence="15 16" key="1">
    <citation type="submission" date="2019-11" db="EMBL/GenBank/DDBJ databases">
        <title>Description of Pedobacter sp. LMG 31462T.</title>
        <authorList>
            <person name="Carlier A."/>
            <person name="Qi S."/>
            <person name="Vandamme P."/>
        </authorList>
    </citation>
    <scope>NUCLEOTIDE SEQUENCE [LARGE SCALE GENOMIC DNA]</scope>
    <source>
        <strain evidence="15 16">LMG 31462</strain>
    </source>
</reference>
<gene>
    <name evidence="15" type="ORF">GM920_05750</name>
</gene>
<keyword evidence="9" id="KW-1133">Transmembrane helix</keyword>
<keyword evidence="4" id="KW-0808">Transferase</keyword>
<keyword evidence="5" id="KW-0812">Transmembrane</keyword>
<dbReference type="Proteomes" id="UP000636110">
    <property type="component" value="Unassembled WGS sequence"/>
</dbReference>
<keyword evidence="3" id="KW-0328">Glycosyltransferase</keyword>
<evidence type="ECO:0000256" key="13">
    <source>
        <dbReference type="ARBA" id="ARBA00023180"/>
    </source>
</evidence>
<keyword evidence="10" id="KW-0333">Golgi apparatus</keyword>
<proteinExistence type="predicted"/>
<dbReference type="RefSeq" id="WP_182954314.1">
    <property type="nucleotide sequence ID" value="NZ_WNXC01000001.1"/>
</dbReference>
<evidence type="ECO:0000256" key="7">
    <source>
        <dbReference type="ARBA" id="ARBA00022824"/>
    </source>
</evidence>
<evidence type="ECO:0000256" key="3">
    <source>
        <dbReference type="ARBA" id="ARBA00022676"/>
    </source>
</evidence>
<evidence type="ECO:0000256" key="8">
    <source>
        <dbReference type="ARBA" id="ARBA00022968"/>
    </source>
</evidence>
<keyword evidence="11" id="KW-0472">Membrane</keyword>
<dbReference type="EMBL" id="WNXC01000001">
    <property type="protein sequence ID" value="MBB2148411.1"/>
    <property type="molecule type" value="Genomic_DNA"/>
</dbReference>
<name>A0ABR6ETW2_9SPHI</name>
<evidence type="ECO:0000256" key="11">
    <source>
        <dbReference type="ARBA" id="ARBA00023136"/>
    </source>
</evidence>